<protein>
    <recommendedName>
        <fullName evidence="14">Germin-like protein</fullName>
    </recommendedName>
</protein>
<evidence type="ECO:0000256" key="2">
    <source>
        <dbReference type="ARBA" id="ARBA00004271"/>
    </source>
</evidence>
<dbReference type="GO" id="GO:0030145">
    <property type="term" value="F:manganese ion binding"/>
    <property type="evidence" value="ECO:0007669"/>
    <property type="project" value="UniProtKB-UniRule"/>
</dbReference>
<dbReference type="FunFam" id="2.60.120.10:FF:000005">
    <property type="entry name" value="Germin-like protein subfamily 1 member 8"/>
    <property type="match status" value="1"/>
</dbReference>
<feature type="domain" description="Cupin type-1" evidence="16">
    <location>
        <begin position="70"/>
        <end position="221"/>
    </location>
</feature>
<evidence type="ECO:0000256" key="5">
    <source>
        <dbReference type="ARBA" id="ARBA00022525"/>
    </source>
</evidence>
<keyword evidence="7" id="KW-0732">Signal</keyword>
<proteinExistence type="inferred from homology"/>
<keyword evidence="6 11" id="KW-0479">Metal-binding</keyword>
<evidence type="ECO:0000256" key="11">
    <source>
        <dbReference type="PIRSR" id="PIRSR601929-1"/>
    </source>
</evidence>
<feature type="disulfide bond" evidence="13">
    <location>
        <begin position="38"/>
        <end position="56"/>
    </location>
</feature>
<feature type="binding site" evidence="11">
    <location>
        <position position="120"/>
    </location>
    <ligand>
        <name>oxalate</name>
        <dbReference type="ChEBI" id="CHEBI:30623"/>
    </ligand>
</feature>
<evidence type="ECO:0000256" key="6">
    <source>
        <dbReference type="ARBA" id="ARBA00022723"/>
    </source>
</evidence>
<dbReference type="InterPro" id="IPR019780">
    <property type="entry name" value="Germin_Mn-BS"/>
</dbReference>
<evidence type="ECO:0000256" key="1">
    <source>
        <dbReference type="ARBA" id="ARBA00003629"/>
    </source>
</evidence>
<dbReference type="PROSITE" id="PS00725">
    <property type="entry name" value="GERMIN"/>
    <property type="match status" value="1"/>
</dbReference>
<evidence type="ECO:0000256" key="8">
    <source>
        <dbReference type="ARBA" id="ARBA00023157"/>
    </source>
</evidence>
<feature type="region of interest" description="Disordered" evidence="15">
    <location>
        <begin position="1"/>
        <end position="33"/>
    </location>
</feature>
<dbReference type="Gene3D" id="2.60.120.10">
    <property type="entry name" value="Jelly Rolls"/>
    <property type="match status" value="1"/>
</dbReference>
<organism evidence="17 18">
    <name type="scientific">Arabidopsis thaliana</name>
    <name type="common">Mouse-ear cress</name>
    <dbReference type="NCBI Taxonomy" id="3702"/>
    <lineage>
        <taxon>Eukaryota</taxon>
        <taxon>Viridiplantae</taxon>
        <taxon>Streptophyta</taxon>
        <taxon>Embryophyta</taxon>
        <taxon>Tracheophyta</taxon>
        <taxon>Spermatophyta</taxon>
        <taxon>Magnoliopsida</taxon>
        <taxon>eudicotyledons</taxon>
        <taxon>Gunneridae</taxon>
        <taxon>Pentapetalae</taxon>
        <taxon>rosids</taxon>
        <taxon>malvids</taxon>
        <taxon>Brassicales</taxon>
        <taxon>Brassicaceae</taxon>
        <taxon>Camelineae</taxon>
        <taxon>Arabidopsis</taxon>
    </lineage>
</organism>
<evidence type="ECO:0000256" key="4">
    <source>
        <dbReference type="ARBA" id="ARBA00022523"/>
    </source>
</evidence>
<name>A0A5S9X922_ARATH</name>
<dbReference type="CDD" id="cd02241">
    <property type="entry name" value="cupin_OxOx"/>
    <property type="match status" value="1"/>
</dbReference>
<sequence length="232" mass="25495">MVGNKTRPPSQTSRSSTDRRRLPGMKLPGENRENRGLCLKQSNEETEEIFVNGKFCKDPKSVTANDFSYSGLNIARNTTNFLGSNVTTVDVNKIPGLNTLGVSLARLDFAQGGQNPPHIHPRATEILVVTKGKLLVGFVSSNQDNNRLFYKVLKRGDVFVFAIGLIHFQMNVGRTRAVAFAGFGSQNPGTIRIADAVFGSNPSIPQEVLAKAFQLDVKLVRFLHIVFGPPLW</sequence>
<dbReference type="Proteomes" id="UP000434276">
    <property type="component" value="Unassembled WGS sequence"/>
</dbReference>
<feature type="binding site" evidence="11">
    <location>
        <position position="125"/>
    </location>
    <ligand>
        <name>oxalate</name>
        <dbReference type="ChEBI" id="CHEBI:30623"/>
    </ligand>
</feature>
<evidence type="ECO:0000256" key="13">
    <source>
        <dbReference type="PIRSR" id="PIRSR601929-3"/>
    </source>
</evidence>
<keyword evidence="10 11" id="KW-0464">Manganese</keyword>
<evidence type="ECO:0000256" key="3">
    <source>
        <dbReference type="ARBA" id="ARBA00007456"/>
    </source>
</evidence>
<dbReference type="Pfam" id="PF00190">
    <property type="entry name" value="Cupin_1"/>
    <property type="match status" value="1"/>
</dbReference>
<dbReference type="PANTHER" id="PTHR31238">
    <property type="entry name" value="GERMIN-LIKE PROTEIN SUBFAMILY 3 MEMBER 3"/>
    <property type="match status" value="1"/>
</dbReference>
<dbReference type="SMART" id="SM00835">
    <property type="entry name" value="Cupin_1"/>
    <property type="match status" value="1"/>
</dbReference>
<feature type="binding site" evidence="11">
    <location>
        <position position="115"/>
    </location>
    <ligand>
        <name>oxalate</name>
        <dbReference type="ChEBI" id="CHEBI:30623"/>
    </ligand>
</feature>
<dbReference type="InterPro" id="IPR006045">
    <property type="entry name" value="Cupin_1"/>
</dbReference>
<dbReference type="AlphaFoldDB" id="A0A5S9X922"/>
<feature type="compositionally biased region" description="Low complexity" evidence="15">
    <location>
        <begin position="1"/>
        <end position="15"/>
    </location>
</feature>
<keyword evidence="4 14" id="KW-0052">Apoplast</keyword>
<dbReference type="InterPro" id="IPR001929">
    <property type="entry name" value="Germin"/>
</dbReference>
<feature type="binding site" evidence="12">
    <location>
        <position position="125"/>
    </location>
    <ligand>
        <name>Mn(2+)</name>
        <dbReference type="ChEBI" id="CHEBI:29035"/>
    </ligand>
</feature>
<feature type="binding site" evidence="12">
    <location>
        <position position="120"/>
    </location>
    <ligand>
        <name>Mn(2+)</name>
        <dbReference type="ChEBI" id="CHEBI:29035"/>
    </ligand>
</feature>
<dbReference type="SUPFAM" id="SSF51182">
    <property type="entry name" value="RmlC-like cupins"/>
    <property type="match status" value="1"/>
</dbReference>
<evidence type="ECO:0000256" key="14">
    <source>
        <dbReference type="RuleBase" id="RU366015"/>
    </source>
</evidence>
<comment type="similarity">
    <text evidence="3 14">Belongs to the germin family.</text>
</comment>
<dbReference type="InterPro" id="IPR014710">
    <property type="entry name" value="RmlC-like_jellyroll"/>
</dbReference>
<evidence type="ECO:0000256" key="10">
    <source>
        <dbReference type="ARBA" id="ARBA00023211"/>
    </source>
</evidence>
<accession>A0A5S9X922</accession>
<evidence type="ECO:0000259" key="16">
    <source>
        <dbReference type="SMART" id="SM00835"/>
    </source>
</evidence>
<dbReference type="ExpressionAtlas" id="A0A5S9X922">
    <property type="expression patterns" value="baseline and differential"/>
</dbReference>
<evidence type="ECO:0000313" key="18">
    <source>
        <dbReference type="Proteomes" id="UP000434276"/>
    </source>
</evidence>
<evidence type="ECO:0000256" key="12">
    <source>
        <dbReference type="PIRSR" id="PIRSR601929-2"/>
    </source>
</evidence>
<evidence type="ECO:0000256" key="15">
    <source>
        <dbReference type="SAM" id="MobiDB-lite"/>
    </source>
</evidence>
<dbReference type="EMBL" id="CACSHJ010000089">
    <property type="protein sequence ID" value="CAA0381292.1"/>
    <property type="molecule type" value="Genomic_DNA"/>
</dbReference>
<dbReference type="PRINTS" id="PR00325">
    <property type="entry name" value="GERMIN"/>
</dbReference>
<dbReference type="OrthoDB" id="895041at2759"/>
<evidence type="ECO:0000313" key="17">
    <source>
        <dbReference type="EMBL" id="CAA0381292.1"/>
    </source>
</evidence>
<keyword evidence="8 13" id="KW-1015">Disulfide bond</keyword>
<keyword evidence="5 14" id="KW-0964">Secreted</keyword>
<keyword evidence="9" id="KW-0325">Glycoprotein</keyword>
<dbReference type="InterPro" id="IPR011051">
    <property type="entry name" value="RmlC_Cupin_sf"/>
</dbReference>
<gene>
    <name evidence="17" type="ORF">C24_LOCUS11545</name>
</gene>
<evidence type="ECO:0000256" key="9">
    <source>
        <dbReference type="ARBA" id="ARBA00023180"/>
    </source>
</evidence>
<comment type="function">
    <text evidence="1">May play a role in plant defense. Probably has no oxalate oxidase activity even if the active site is conserved.</text>
</comment>
<dbReference type="GO" id="GO:0048046">
    <property type="term" value="C:apoplast"/>
    <property type="evidence" value="ECO:0007669"/>
    <property type="project" value="UniProtKB-SubCell"/>
</dbReference>
<feature type="binding site" evidence="12">
    <location>
        <position position="118"/>
    </location>
    <ligand>
        <name>Mn(2+)</name>
        <dbReference type="ChEBI" id="CHEBI:29035"/>
    </ligand>
</feature>
<comment type="subcellular location">
    <subcellularLocation>
        <location evidence="2 14">Secreted</location>
        <location evidence="2 14">Extracellular space</location>
        <location evidence="2 14">Apoplast</location>
    </subcellularLocation>
</comment>
<evidence type="ECO:0000256" key="7">
    <source>
        <dbReference type="ARBA" id="ARBA00022729"/>
    </source>
</evidence>
<feature type="binding site" evidence="12">
    <location>
        <position position="167"/>
    </location>
    <ligand>
        <name>Mn(2+)</name>
        <dbReference type="ChEBI" id="CHEBI:29035"/>
    </ligand>
</feature>
<reference evidence="17 18" key="1">
    <citation type="submission" date="2019-12" db="EMBL/GenBank/DDBJ databases">
        <authorList>
            <person name="Jiao W.-B."/>
            <person name="Schneeberger K."/>
        </authorList>
    </citation>
    <scope>NUCLEOTIDE SEQUENCE [LARGE SCALE GENOMIC DNA]</scope>
    <source>
        <strain evidence="18">cv. C24</strain>
    </source>
</reference>